<protein>
    <submittedName>
        <fullName evidence="7">Uncharacterized protein</fullName>
    </submittedName>
</protein>
<feature type="transmembrane region" description="Helical" evidence="5">
    <location>
        <begin position="53"/>
        <end position="74"/>
    </location>
</feature>
<sequence length="206" mass="23292">MAQSSPSNPLDPKFRFLCGLLHVESGAQVISDFTCFFFFLRASVHSLYDSTNFVSMFFQAVVIALIFGSAKYAIKKQKAEFLIPYLLSLGIFGYLIFMLLFMGLVVLTIGIPGSAFRYINKWYDGESPWYCYFAKKDTAGSVVFFFLTYVAVLVVVAWMLLIVYRCYQYYVAKAEASPLPTIRQPSSGSNNANGNETKYFLEEVDV</sequence>
<evidence type="ECO:0000256" key="1">
    <source>
        <dbReference type="ARBA" id="ARBA00004127"/>
    </source>
</evidence>
<keyword evidence="3 5" id="KW-1133">Transmembrane helix</keyword>
<reference evidence="7" key="1">
    <citation type="submission" date="2022-11" db="UniProtKB">
        <authorList>
            <consortium name="WormBaseParasite"/>
        </authorList>
    </citation>
    <scope>IDENTIFICATION</scope>
</reference>
<dbReference type="AlphaFoldDB" id="A0A914PG88"/>
<evidence type="ECO:0000313" key="6">
    <source>
        <dbReference type="Proteomes" id="UP000887578"/>
    </source>
</evidence>
<accession>A0A914PG88</accession>
<organism evidence="6 7">
    <name type="scientific">Panagrolaimus davidi</name>
    <dbReference type="NCBI Taxonomy" id="227884"/>
    <lineage>
        <taxon>Eukaryota</taxon>
        <taxon>Metazoa</taxon>
        <taxon>Ecdysozoa</taxon>
        <taxon>Nematoda</taxon>
        <taxon>Chromadorea</taxon>
        <taxon>Rhabditida</taxon>
        <taxon>Tylenchina</taxon>
        <taxon>Panagrolaimomorpha</taxon>
        <taxon>Panagrolaimoidea</taxon>
        <taxon>Panagrolaimidae</taxon>
        <taxon>Panagrolaimus</taxon>
    </lineage>
</organism>
<keyword evidence="2 5" id="KW-0812">Transmembrane</keyword>
<feature type="transmembrane region" description="Helical" evidence="5">
    <location>
        <begin position="86"/>
        <end position="119"/>
    </location>
</feature>
<evidence type="ECO:0000256" key="4">
    <source>
        <dbReference type="ARBA" id="ARBA00023136"/>
    </source>
</evidence>
<dbReference type="Proteomes" id="UP000887578">
    <property type="component" value="Unplaced"/>
</dbReference>
<dbReference type="PANTHER" id="PTHR12479:SF10">
    <property type="entry name" value="LYSOSOMAL-ASSOCIATED TRANSMEMBRANE PROTEIN"/>
    <property type="match status" value="1"/>
</dbReference>
<keyword evidence="6" id="KW-1185">Reference proteome</keyword>
<dbReference type="InterPro" id="IPR051115">
    <property type="entry name" value="LAPTM_transporter"/>
</dbReference>
<name>A0A914PG88_9BILA</name>
<evidence type="ECO:0000256" key="3">
    <source>
        <dbReference type="ARBA" id="ARBA00022989"/>
    </source>
</evidence>
<proteinExistence type="predicted"/>
<keyword evidence="4 5" id="KW-0472">Membrane</keyword>
<evidence type="ECO:0000256" key="2">
    <source>
        <dbReference type="ARBA" id="ARBA00022692"/>
    </source>
</evidence>
<evidence type="ECO:0000313" key="7">
    <source>
        <dbReference type="WBParaSite" id="PDA_v2.g16777.t1"/>
    </source>
</evidence>
<feature type="transmembrane region" description="Helical" evidence="5">
    <location>
        <begin position="139"/>
        <end position="164"/>
    </location>
</feature>
<comment type="subcellular location">
    <subcellularLocation>
        <location evidence="1">Endomembrane system</location>
        <topology evidence="1">Multi-pass membrane protein</topology>
    </subcellularLocation>
</comment>
<dbReference type="GO" id="GO:0005765">
    <property type="term" value="C:lysosomal membrane"/>
    <property type="evidence" value="ECO:0007669"/>
    <property type="project" value="TreeGrafter"/>
</dbReference>
<evidence type="ECO:0000256" key="5">
    <source>
        <dbReference type="SAM" id="Phobius"/>
    </source>
</evidence>
<dbReference type="WBParaSite" id="PDA_v2.g16777.t1">
    <property type="protein sequence ID" value="PDA_v2.g16777.t1"/>
    <property type="gene ID" value="PDA_v2.g16777"/>
</dbReference>
<dbReference type="PANTHER" id="PTHR12479">
    <property type="entry name" value="LYSOSOMAL-ASSOCIATED TRANSMEMBRANE PROTEIN"/>
    <property type="match status" value="1"/>
</dbReference>
<dbReference type="GO" id="GO:0012505">
    <property type="term" value="C:endomembrane system"/>
    <property type="evidence" value="ECO:0007669"/>
    <property type="project" value="UniProtKB-SubCell"/>
</dbReference>